<name>A0A1T8GT14_9MYCO</name>
<proteinExistence type="predicted"/>
<dbReference type="EMBL" id="FVGW01000001">
    <property type="protein sequence ID" value="SKL36600.1"/>
    <property type="molecule type" value="Genomic_DNA"/>
</dbReference>
<dbReference type="Proteomes" id="UP000190074">
    <property type="component" value="Unassembled WGS sequence"/>
</dbReference>
<reference evidence="1 2" key="1">
    <citation type="submission" date="2016-11" db="EMBL/GenBank/DDBJ databases">
        <authorList>
            <consortium name="Pathogen Informatics"/>
        </authorList>
    </citation>
    <scope>NUCLEOTIDE SEQUENCE [LARGE SCALE GENOMIC DNA]</scope>
    <source>
        <strain evidence="1 2">911</strain>
    </source>
</reference>
<accession>A0A1T8GT14</accession>
<evidence type="ECO:0000313" key="2">
    <source>
        <dbReference type="Proteomes" id="UP000190074"/>
    </source>
</evidence>
<dbReference type="AlphaFoldDB" id="A0A1T8GT14"/>
<evidence type="ECO:0000313" key="1">
    <source>
        <dbReference type="EMBL" id="SKL36600.1"/>
    </source>
</evidence>
<protein>
    <submittedName>
        <fullName evidence="1">Uncharacterized protein</fullName>
    </submittedName>
</protein>
<sequence length="87" mass="9152">MTGAGTAARYPAPMDGYLRGSVKTHPDYPENPTIALRSVFDDADATGCNSWLVVSASSGALYRTESFVADWPDADGLTLTTTLTPAP</sequence>
<organism evidence="1 2">
    <name type="scientific">Mycobacteroides abscessus subsp. massiliense</name>
    <dbReference type="NCBI Taxonomy" id="1962118"/>
    <lineage>
        <taxon>Bacteria</taxon>
        <taxon>Bacillati</taxon>
        <taxon>Actinomycetota</taxon>
        <taxon>Actinomycetes</taxon>
        <taxon>Mycobacteriales</taxon>
        <taxon>Mycobacteriaceae</taxon>
        <taxon>Mycobacteroides</taxon>
        <taxon>Mycobacteroides abscessus</taxon>
    </lineage>
</organism>
<gene>
    <name evidence="1" type="ORF">SAMEA2259716_00263</name>
</gene>